<evidence type="ECO:0000256" key="10">
    <source>
        <dbReference type="SAM" id="Phobius"/>
    </source>
</evidence>
<dbReference type="InterPro" id="IPR008250">
    <property type="entry name" value="ATPase_P-typ_transduc_dom_A_sf"/>
</dbReference>
<keyword evidence="6" id="KW-1278">Translocase</keyword>
<organism evidence="12 13">
    <name type="scientific">Ambispora leptoticha</name>
    <dbReference type="NCBI Taxonomy" id="144679"/>
    <lineage>
        <taxon>Eukaryota</taxon>
        <taxon>Fungi</taxon>
        <taxon>Fungi incertae sedis</taxon>
        <taxon>Mucoromycota</taxon>
        <taxon>Glomeromycotina</taxon>
        <taxon>Glomeromycetes</taxon>
        <taxon>Archaeosporales</taxon>
        <taxon>Ambisporaceae</taxon>
        <taxon>Ambispora</taxon>
    </lineage>
</organism>
<dbReference type="AlphaFoldDB" id="A0A9N8YMX5"/>
<dbReference type="EMBL" id="CAJVPS010000041">
    <property type="protein sequence ID" value="CAG8444514.1"/>
    <property type="molecule type" value="Genomic_DNA"/>
</dbReference>
<name>A0A9N8YMX5_9GLOM</name>
<keyword evidence="13" id="KW-1185">Reference proteome</keyword>
<dbReference type="InterPro" id="IPR001757">
    <property type="entry name" value="P_typ_ATPase"/>
</dbReference>
<feature type="domain" description="Cation-transporting P-type ATPase N-terminal" evidence="11">
    <location>
        <begin position="212"/>
        <end position="293"/>
    </location>
</feature>
<dbReference type="NCBIfam" id="TIGR01494">
    <property type="entry name" value="ATPase_P-type"/>
    <property type="match status" value="2"/>
</dbReference>
<feature type="transmembrane region" description="Helical" evidence="10">
    <location>
        <begin position="1077"/>
        <end position="1101"/>
    </location>
</feature>
<comment type="subcellular location">
    <subcellularLocation>
        <location evidence="1">Cell membrane</location>
        <topology evidence="1">Multi-pass membrane protein</topology>
    </subcellularLocation>
</comment>
<dbReference type="Proteomes" id="UP000789508">
    <property type="component" value="Unassembled WGS sequence"/>
</dbReference>
<dbReference type="GO" id="GO:0030007">
    <property type="term" value="P:intracellular potassium ion homeostasis"/>
    <property type="evidence" value="ECO:0007669"/>
    <property type="project" value="TreeGrafter"/>
</dbReference>
<keyword evidence="7 10" id="KW-1133">Transmembrane helix</keyword>
<feature type="region of interest" description="Disordered" evidence="9">
    <location>
        <begin position="186"/>
        <end position="205"/>
    </location>
</feature>
<feature type="compositionally biased region" description="Pro residues" evidence="9">
    <location>
        <begin position="187"/>
        <end position="198"/>
    </location>
</feature>
<evidence type="ECO:0000256" key="7">
    <source>
        <dbReference type="ARBA" id="ARBA00022989"/>
    </source>
</evidence>
<sequence length="1268" mass="140329">MSSTNPDKDLPPSRESVTITKTIETTDPNTTIIEYTTEETEIIETIVEETEPESETVVKIISSTPATVTTTFTTSTITENDKLEESASSNVTTNQQQNVTADISSPDINTILVEKKITEITPEVTQATSHTTKAPKKDNVTTEMALAQKNNTTEEEENSNHEANSQPTKIQFLPLEKPERTRTIEPVPTPAVKAPPPVATKDDKDAKHVDIDEHLHTADEVADRYKVSINTSKPSESLGLDSKRVAELLKQNGQNILTPPKKKSAFVKYLECLSTLFNVLLIIAGILMYIVLAVDYANNKPNIYLGAILIGVALLNAFIEFYQLQKSAAILESFLSLIPQKCMARREGELIQIQAADLVVGDIVFVKMGDKIPADLYLFATSDMKVDNSSLTGEADPQERTPHNSHKNPLEATNLCFYGTLCVSGEGYGIVIRSGDHTVLGQIAGLTAGEEKNKSPLSEEIDNFVKIIATVAIVTAIVFFCVGLKVYGGSIPKTLSFAISILVAWVPQGLPATVTVLLAIAAKRMAAQNVLVKDLQGVETLGAITLLATDKTGTLTRNQMTVTYIWSSLNVYSALRSAQNDPSVALDLNAPGIQEIIHISSLCSRVKFNRTDVPFGEREILGDATETGLIRFAAQNVDDFDAIITKYPKVFEIPFNSETKWALTIHKKSHDNGDLTLYIKGAPERVLRLCTTILIENKAIPLTDEHKEKYNEIYEFMASKGHRVLAFAQLLLPRSQYPENHQFKKEEKNFPLDGFCFVGLVSLEDPPKHGVREAIGKCRTAGIRVMMVTGDHPLTAEAIGRKINLMLSDTKALVAKHTGRPIESIQDDEYNAIVIHGEQIDTLTDEQWDNIFSKNEIIFARTSPKHKLEIVKRAQSMGHIVGVTGDGVNDSPALKKADLGIAMNQSGSDVSKEAAAMILLDDNFASTVQGIAEGRLIFANLKKSIRYTISHSTPEVLVTLLYVLIPIPLPLPPLLLLVIDLGFELFIALSFAWDRPESDTGLMKLPPRKPVTPGSIERFRRLALERTPTVRDQETGEPIPPSKISSFLHSIKRVFTWRWWTNKFESKEGEVLVDGDLLSWAYLEIGTIEAICCILTFFVVLNYHHITPYDARKMQVEGKFVDGGGSYTTAGGYVISEEEQKEALGQAAAIVYLSVMIQQMFNLFAVKGRYRLPFGKFIFSNPRNFAGILFGAILAMCIVYIPPFNVPFGTDYRLNPIFWLIPFAFGVFIIIYACIRLLALRKGRPVNWNPDIQGLQMYPTVRSVERKA</sequence>
<evidence type="ECO:0000256" key="2">
    <source>
        <dbReference type="ARBA" id="ARBA00022475"/>
    </source>
</evidence>
<feature type="transmembrane region" description="Helical" evidence="10">
    <location>
        <begin position="303"/>
        <end position="322"/>
    </location>
</feature>
<dbReference type="InterPro" id="IPR018303">
    <property type="entry name" value="ATPase_P-typ_P_site"/>
</dbReference>
<dbReference type="PRINTS" id="PR00119">
    <property type="entry name" value="CATATPASE"/>
</dbReference>
<feature type="region of interest" description="Disordered" evidence="9">
    <location>
        <begin position="149"/>
        <end position="168"/>
    </location>
</feature>
<dbReference type="InterPro" id="IPR023299">
    <property type="entry name" value="ATPase_P-typ_cyto_dom_N"/>
</dbReference>
<feature type="region of interest" description="Disordered" evidence="9">
    <location>
        <begin position="1"/>
        <end position="20"/>
    </location>
</feature>
<dbReference type="Gene3D" id="3.40.50.1000">
    <property type="entry name" value="HAD superfamily/HAD-like"/>
    <property type="match status" value="1"/>
</dbReference>
<evidence type="ECO:0000313" key="12">
    <source>
        <dbReference type="EMBL" id="CAG8444514.1"/>
    </source>
</evidence>
<dbReference type="InterPro" id="IPR023298">
    <property type="entry name" value="ATPase_P-typ_TM_dom_sf"/>
</dbReference>
<dbReference type="FunFam" id="2.70.150.10:FF:000003">
    <property type="entry name" value="Sodium/potassium-transporting ATPase subunit alpha"/>
    <property type="match status" value="1"/>
</dbReference>
<dbReference type="InterPro" id="IPR006068">
    <property type="entry name" value="ATPase_P-typ_cation-transptr_C"/>
</dbReference>
<protein>
    <submittedName>
        <fullName evidence="12">6249_t:CDS:1</fullName>
    </submittedName>
</protein>
<dbReference type="Pfam" id="PF13246">
    <property type="entry name" value="Cation_ATPase"/>
    <property type="match status" value="1"/>
</dbReference>
<dbReference type="GO" id="GO:0016887">
    <property type="term" value="F:ATP hydrolysis activity"/>
    <property type="evidence" value="ECO:0007669"/>
    <property type="project" value="InterPro"/>
</dbReference>
<dbReference type="OrthoDB" id="158672at2759"/>
<dbReference type="PROSITE" id="PS00154">
    <property type="entry name" value="ATPASE_E1_E2"/>
    <property type="match status" value="1"/>
</dbReference>
<dbReference type="GO" id="GO:0036376">
    <property type="term" value="P:sodium ion export across plasma membrane"/>
    <property type="evidence" value="ECO:0007669"/>
    <property type="project" value="TreeGrafter"/>
</dbReference>
<evidence type="ECO:0000256" key="1">
    <source>
        <dbReference type="ARBA" id="ARBA00004651"/>
    </source>
</evidence>
<dbReference type="InterPro" id="IPR004014">
    <property type="entry name" value="ATPase_P-typ_cation-transptr_N"/>
</dbReference>
<dbReference type="InterPro" id="IPR044492">
    <property type="entry name" value="P_typ_ATPase_HD_dom"/>
</dbReference>
<dbReference type="GO" id="GO:0005524">
    <property type="term" value="F:ATP binding"/>
    <property type="evidence" value="ECO:0007669"/>
    <property type="project" value="UniProtKB-KW"/>
</dbReference>
<dbReference type="PRINTS" id="PR00121">
    <property type="entry name" value="NAKATPASE"/>
</dbReference>
<dbReference type="FunFam" id="3.40.1110.10:FF:000061">
    <property type="entry name" value="Potassium-transporting ATPase alpha chain 1"/>
    <property type="match status" value="1"/>
</dbReference>
<feature type="transmembrane region" description="Helical" evidence="10">
    <location>
        <begin position="494"/>
        <end position="521"/>
    </location>
</feature>
<proteinExistence type="predicted"/>
<keyword evidence="3 10" id="KW-0812">Transmembrane</keyword>
<dbReference type="Pfam" id="PF00690">
    <property type="entry name" value="Cation_ATPase_N"/>
    <property type="match status" value="1"/>
</dbReference>
<evidence type="ECO:0000256" key="5">
    <source>
        <dbReference type="ARBA" id="ARBA00022840"/>
    </source>
</evidence>
<dbReference type="Gene3D" id="3.40.1110.10">
    <property type="entry name" value="Calcium-transporting ATPase, cytoplasmic domain N"/>
    <property type="match status" value="1"/>
</dbReference>
<dbReference type="Gene3D" id="1.20.1110.10">
    <property type="entry name" value="Calcium-transporting ATPase, transmembrane domain"/>
    <property type="match status" value="2"/>
</dbReference>
<dbReference type="SUPFAM" id="SSF56784">
    <property type="entry name" value="HAD-like"/>
    <property type="match status" value="1"/>
</dbReference>
<dbReference type="InterPro" id="IPR023214">
    <property type="entry name" value="HAD_sf"/>
</dbReference>
<dbReference type="SUPFAM" id="SSF81665">
    <property type="entry name" value="Calcium ATPase, transmembrane domain M"/>
    <property type="match status" value="2"/>
</dbReference>
<dbReference type="SUPFAM" id="SSF81653">
    <property type="entry name" value="Calcium ATPase, transduction domain A"/>
    <property type="match status" value="1"/>
</dbReference>
<comment type="caution">
    <text evidence="12">The sequence shown here is derived from an EMBL/GenBank/DDBJ whole genome shotgun (WGS) entry which is preliminary data.</text>
</comment>
<dbReference type="SFLD" id="SFLDF00027">
    <property type="entry name" value="p-type_atpase"/>
    <property type="match status" value="1"/>
</dbReference>
<keyword evidence="8 10" id="KW-0472">Membrane</keyword>
<dbReference type="Pfam" id="PF00122">
    <property type="entry name" value="E1-E2_ATPase"/>
    <property type="match status" value="1"/>
</dbReference>
<dbReference type="Pfam" id="PF00689">
    <property type="entry name" value="Cation_ATPase_C"/>
    <property type="match status" value="1"/>
</dbReference>
<dbReference type="GO" id="GO:0005391">
    <property type="term" value="F:P-type sodium:potassium-exchanging transporter activity"/>
    <property type="evidence" value="ECO:0007669"/>
    <property type="project" value="TreeGrafter"/>
</dbReference>
<dbReference type="SFLD" id="SFLDG00002">
    <property type="entry name" value="C1.7:_P-type_atpase_like"/>
    <property type="match status" value="1"/>
</dbReference>
<dbReference type="GO" id="GO:1990573">
    <property type="term" value="P:potassium ion import across plasma membrane"/>
    <property type="evidence" value="ECO:0007669"/>
    <property type="project" value="TreeGrafter"/>
</dbReference>
<evidence type="ECO:0000256" key="6">
    <source>
        <dbReference type="ARBA" id="ARBA00022967"/>
    </source>
</evidence>
<feature type="transmembrane region" description="Helical" evidence="10">
    <location>
        <begin position="1217"/>
        <end position="1239"/>
    </location>
</feature>
<dbReference type="SUPFAM" id="SSF81660">
    <property type="entry name" value="Metal cation-transporting ATPase, ATP-binding domain N"/>
    <property type="match status" value="1"/>
</dbReference>
<feature type="transmembrane region" description="Helical" evidence="10">
    <location>
        <begin position="464"/>
        <end position="488"/>
    </location>
</feature>
<evidence type="ECO:0000313" key="13">
    <source>
        <dbReference type="Proteomes" id="UP000789508"/>
    </source>
</evidence>
<dbReference type="FunFam" id="3.40.50.1000:FF:000083">
    <property type="entry name" value="Sodium/potassium-transporting ATPase subunit alpha"/>
    <property type="match status" value="1"/>
</dbReference>
<feature type="transmembrane region" description="Helical" evidence="10">
    <location>
        <begin position="1185"/>
        <end position="1205"/>
    </location>
</feature>
<evidence type="ECO:0000256" key="3">
    <source>
        <dbReference type="ARBA" id="ARBA00022692"/>
    </source>
</evidence>
<gene>
    <name evidence="12" type="ORF">ALEPTO_LOCUS578</name>
</gene>
<feature type="compositionally biased region" description="Basic and acidic residues" evidence="9">
    <location>
        <begin position="1"/>
        <end position="12"/>
    </location>
</feature>
<dbReference type="InterPro" id="IPR036412">
    <property type="entry name" value="HAD-like_sf"/>
</dbReference>
<evidence type="ECO:0000256" key="9">
    <source>
        <dbReference type="SAM" id="MobiDB-lite"/>
    </source>
</evidence>
<reference evidence="12" key="1">
    <citation type="submission" date="2021-06" db="EMBL/GenBank/DDBJ databases">
        <authorList>
            <person name="Kallberg Y."/>
            <person name="Tangrot J."/>
            <person name="Rosling A."/>
        </authorList>
    </citation>
    <scope>NUCLEOTIDE SEQUENCE</scope>
    <source>
        <strain evidence="12">FL130A</strain>
    </source>
</reference>
<dbReference type="PANTHER" id="PTHR43294:SF21">
    <property type="entry name" value="CATION TRANSPORTING ATPASE"/>
    <property type="match status" value="1"/>
</dbReference>
<dbReference type="SMART" id="SM00831">
    <property type="entry name" value="Cation_ATPase_N"/>
    <property type="match status" value="1"/>
</dbReference>
<keyword evidence="5" id="KW-0067">ATP-binding</keyword>
<evidence type="ECO:0000256" key="8">
    <source>
        <dbReference type="ARBA" id="ARBA00023136"/>
    </source>
</evidence>
<evidence type="ECO:0000259" key="11">
    <source>
        <dbReference type="SMART" id="SM00831"/>
    </source>
</evidence>
<dbReference type="GO" id="GO:0005886">
    <property type="term" value="C:plasma membrane"/>
    <property type="evidence" value="ECO:0007669"/>
    <property type="project" value="UniProtKB-SubCell"/>
</dbReference>
<keyword evidence="2" id="KW-1003">Cell membrane</keyword>
<dbReference type="Gene3D" id="2.70.150.10">
    <property type="entry name" value="Calcium-transporting ATPase, cytoplasmic transduction domain A"/>
    <property type="match status" value="1"/>
</dbReference>
<keyword evidence="4" id="KW-0547">Nucleotide-binding</keyword>
<dbReference type="PANTHER" id="PTHR43294">
    <property type="entry name" value="SODIUM/POTASSIUM-TRANSPORTING ATPASE SUBUNIT ALPHA"/>
    <property type="match status" value="1"/>
</dbReference>
<feature type="transmembrane region" description="Helical" evidence="10">
    <location>
        <begin position="269"/>
        <end position="291"/>
    </location>
</feature>
<dbReference type="GO" id="GO:0006883">
    <property type="term" value="P:intracellular sodium ion homeostasis"/>
    <property type="evidence" value="ECO:0007669"/>
    <property type="project" value="TreeGrafter"/>
</dbReference>
<evidence type="ECO:0000256" key="4">
    <source>
        <dbReference type="ARBA" id="ARBA00022741"/>
    </source>
</evidence>
<dbReference type="InterPro" id="IPR059000">
    <property type="entry name" value="ATPase_P-type_domA"/>
</dbReference>
<accession>A0A9N8YMX5</accession>
<dbReference type="SFLD" id="SFLDS00003">
    <property type="entry name" value="Haloacid_Dehalogenase"/>
    <property type="match status" value="1"/>
</dbReference>
<dbReference type="InterPro" id="IPR050510">
    <property type="entry name" value="Cation_transp_ATPase_P-type"/>
</dbReference>
<dbReference type="GO" id="GO:1902600">
    <property type="term" value="P:proton transmembrane transport"/>
    <property type="evidence" value="ECO:0007669"/>
    <property type="project" value="TreeGrafter"/>
</dbReference>